<feature type="domain" description="Tr-type G" evidence="5">
    <location>
        <begin position="135"/>
        <end position="505"/>
    </location>
</feature>
<dbReference type="GO" id="GO:0005739">
    <property type="term" value="C:mitochondrion"/>
    <property type="evidence" value="ECO:0007669"/>
    <property type="project" value="TreeGrafter"/>
</dbReference>
<feature type="region of interest" description="Disordered" evidence="4">
    <location>
        <begin position="97"/>
        <end position="131"/>
    </location>
</feature>
<feature type="region of interest" description="Disordered" evidence="4">
    <location>
        <begin position="978"/>
        <end position="998"/>
    </location>
</feature>
<dbReference type="SUPFAM" id="SSF52540">
    <property type="entry name" value="P-loop containing nucleoside triphosphate hydrolases"/>
    <property type="match status" value="1"/>
</dbReference>
<dbReference type="Proteomes" id="UP000028821">
    <property type="component" value="Unassembled WGS sequence"/>
</dbReference>
<dbReference type="InterPro" id="IPR053905">
    <property type="entry name" value="EF-G-like_DII"/>
</dbReference>
<dbReference type="PROSITE" id="PS00301">
    <property type="entry name" value="G_TR_1"/>
    <property type="match status" value="1"/>
</dbReference>
<accession>A0A086QT50</accession>
<dbReference type="GO" id="GO:0032543">
    <property type="term" value="P:mitochondrial translation"/>
    <property type="evidence" value="ECO:0007669"/>
    <property type="project" value="TreeGrafter"/>
</dbReference>
<dbReference type="SUPFAM" id="SSF50447">
    <property type="entry name" value="Translation proteins"/>
    <property type="match status" value="1"/>
</dbReference>
<proteinExistence type="predicted"/>
<dbReference type="GO" id="GO:0032790">
    <property type="term" value="P:ribosome disassembly"/>
    <property type="evidence" value="ECO:0007669"/>
    <property type="project" value="TreeGrafter"/>
</dbReference>
<dbReference type="NCBIfam" id="TIGR00231">
    <property type="entry name" value="small_GTP"/>
    <property type="match status" value="1"/>
</dbReference>
<dbReference type="InterPro" id="IPR000795">
    <property type="entry name" value="T_Tr_GTP-bd_dom"/>
</dbReference>
<dbReference type="EMBL" id="AEXC02000773">
    <property type="protein sequence ID" value="KFH15782.1"/>
    <property type="molecule type" value="Genomic_DNA"/>
</dbReference>
<dbReference type="PROSITE" id="PS51722">
    <property type="entry name" value="G_TR_2"/>
    <property type="match status" value="1"/>
</dbReference>
<dbReference type="AlphaFoldDB" id="A0A086QT50"/>
<dbReference type="PANTHER" id="PTHR43261:SF1">
    <property type="entry name" value="RIBOSOME-RELEASING FACTOR 2, MITOCHONDRIAL"/>
    <property type="match status" value="1"/>
</dbReference>
<feature type="compositionally biased region" description="Basic and acidic residues" evidence="4">
    <location>
        <begin position="435"/>
        <end position="449"/>
    </location>
</feature>
<sequence>MRFLSPPPRPFCWAGHGWRLAMRRVFLSWLHREKTCRLCLHPRVSDSNVDLGSPVSFSDCLEYSPLSESPVSSSSLFAFSSPAASARFFSSRPHKWHESSRPSSSSRSSSSAPSSSFPASSPTRPDEAGGREEMEKLRTFGIFAHIDAGKTTTTEAFLLEAGQIARKGSIDDGTTTMDFMAQERERGITIQSAATCFPWREEFFQLIDTPGHVDFSAEVQLALCAVDGACVLLDASRGVEAQTRAIWKALTTHSQTAKIIFVNKMDRDGVDMDACLEAVRQRLNAWPLQVNAVYQVPRAVWSNSNSREKRKTHSVAPQAIIDLTDFCTALYPPVSSFLDASSLPVFYSPPPHVLASLLSSAPSSSPSSSPSVFPSSPPSSPTWAWWNDPRIAADVKNRRERLVEDLSLLDDAFEQCVAAGTASCMQSAACGSLPDPRDAQAQRGERGETEATASELLAFRDEMRAALRRTALQNLAVPVLFGSSFFSRGVTQLLDGISAFLPSPLDRPPLPLVASTRKAPTPPSRPSCFSSCGRFLSPDRQAAAACVAFKVYPDGKGGRIAFVRVLAGRITPRTSLFNSTKNCLESSSSLLQLFRVKADAYHSVAALSSGDIGAIRGLSAVTAGDVLHLASAPSFVLPLLSPFHRPSLCSSTNAASPLFPPPETPGHTSAASPFSPSAPFSPPFSVRSSAPFSSALHSLSPVCFTSVACRNAREETEMAEALAAASLSDVALKFEKDEAGKFVLWGLGELHLQVIQARLRDEFGLSVEFGPLEVAYRELLLHPVRGSLTYSPSSSSAFDIAFSLLPLPLTPPEQRLSALLSSREDPGFVALCRAAEEVEAIPFPSLSSSLTHQTHLLFSLSPEAADQLQTLEDAQKNARRAKCPGKTPRIASLSSSTPSAPSPSSSLLSESVLLRAIQEAAYHASGAGPLLSYPLDFLHIRLESVAVRDGSAQLSPSSLSAASAQLLRLLLRTGRGQSLRQAQGEETESFQDASGDPEALRDRVAMLEPVMHMEICSPSQSLGPLMRDLTQQRRASIVSIAAAGKESATGEESHEDAKDWRQFQISGEEDSAMMELHAVVPLRCMESYSSVLRALSHGRQSREEMSGVMKSVLGEEQESVEQCASSTLVRTSDWRRRKSRVRISVQAPRGPLAAGASGRARGEVEGGENAND</sequence>
<gene>
    <name evidence="6" type="ORF">TGMAS_218790</name>
</gene>
<feature type="compositionally biased region" description="Low complexity" evidence="4">
    <location>
        <begin position="101"/>
        <end position="122"/>
    </location>
</feature>
<dbReference type="InterPro" id="IPR031157">
    <property type="entry name" value="G_TR_CS"/>
</dbReference>
<dbReference type="GO" id="GO:0003746">
    <property type="term" value="F:translation elongation factor activity"/>
    <property type="evidence" value="ECO:0007669"/>
    <property type="project" value="UniProtKB-KW"/>
</dbReference>
<dbReference type="InterPro" id="IPR035647">
    <property type="entry name" value="EFG_III/V"/>
</dbReference>
<evidence type="ECO:0000256" key="4">
    <source>
        <dbReference type="SAM" id="MobiDB-lite"/>
    </source>
</evidence>
<evidence type="ECO:0000313" key="7">
    <source>
        <dbReference type="Proteomes" id="UP000028821"/>
    </source>
</evidence>
<dbReference type="PANTHER" id="PTHR43261">
    <property type="entry name" value="TRANSLATION ELONGATION FACTOR G-RELATED"/>
    <property type="match status" value="1"/>
</dbReference>
<reference evidence="6 7" key="1">
    <citation type="submission" date="2014-04" db="EMBL/GenBank/DDBJ databases">
        <authorList>
            <person name="Sibley D."/>
            <person name="Venepally P."/>
            <person name="Karamycheva S."/>
            <person name="Hadjithomas M."/>
            <person name="Khan A."/>
            <person name="Brunk B."/>
            <person name="Roos D."/>
            <person name="Caler E."/>
            <person name="Lorenzi H."/>
        </authorList>
    </citation>
    <scope>NUCLEOTIDE SEQUENCE [LARGE SCALE GENOMIC DNA]</scope>
    <source>
        <strain evidence="6 7">MAS</strain>
    </source>
</reference>
<comment type="caution">
    <text evidence="6">The sequence shown here is derived from an EMBL/GenBank/DDBJ whole genome shotgun (WGS) entry which is preliminary data.</text>
</comment>
<dbReference type="Gene3D" id="3.30.70.870">
    <property type="entry name" value="Elongation Factor G (Translational Gtpase), domain 3"/>
    <property type="match status" value="1"/>
</dbReference>
<evidence type="ECO:0000256" key="2">
    <source>
        <dbReference type="ARBA" id="ARBA00022917"/>
    </source>
</evidence>
<dbReference type="GO" id="GO:0003924">
    <property type="term" value="F:GTPase activity"/>
    <property type="evidence" value="ECO:0007669"/>
    <property type="project" value="InterPro"/>
</dbReference>
<dbReference type="VEuPathDB" id="ToxoDB:TGMAS_218790"/>
<dbReference type="InterPro" id="IPR009000">
    <property type="entry name" value="Transl_B-barrel_sf"/>
</dbReference>
<organism evidence="6 7">
    <name type="scientific">Toxoplasma gondii MAS</name>
    <dbReference type="NCBI Taxonomy" id="943118"/>
    <lineage>
        <taxon>Eukaryota</taxon>
        <taxon>Sar</taxon>
        <taxon>Alveolata</taxon>
        <taxon>Apicomplexa</taxon>
        <taxon>Conoidasida</taxon>
        <taxon>Coccidia</taxon>
        <taxon>Eucoccidiorida</taxon>
        <taxon>Eimeriorina</taxon>
        <taxon>Sarcocystidae</taxon>
        <taxon>Toxoplasma</taxon>
    </lineage>
</organism>
<feature type="region of interest" description="Disordered" evidence="4">
    <location>
        <begin position="1129"/>
        <end position="1172"/>
    </location>
</feature>
<keyword evidence="6" id="KW-0251">Elongation factor</keyword>
<dbReference type="InterPro" id="IPR005225">
    <property type="entry name" value="Small_GTP-bd"/>
</dbReference>
<dbReference type="Pfam" id="PF00009">
    <property type="entry name" value="GTP_EFTU"/>
    <property type="match status" value="1"/>
</dbReference>
<evidence type="ECO:0000259" key="5">
    <source>
        <dbReference type="PROSITE" id="PS51722"/>
    </source>
</evidence>
<dbReference type="Gene3D" id="3.40.50.300">
    <property type="entry name" value="P-loop containing nucleotide triphosphate hydrolases"/>
    <property type="match status" value="1"/>
</dbReference>
<dbReference type="SUPFAM" id="SSF54980">
    <property type="entry name" value="EF-G C-terminal domain-like"/>
    <property type="match status" value="2"/>
</dbReference>
<dbReference type="InterPro" id="IPR027417">
    <property type="entry name" value="P-loop_NTPase"/>
</dbReference>
<dbReference type="GO" id="GO:0005525">
    <property type="term" value="F:GTP binding"/>
    <property type="evidence" value="ECO:0007669"/>
    <property type="project" value="UniProtKB-KW"/>
</dbReference>
<dbReference type="Pfam" id="PF22042">
    <property type="entry name" value="EF-G_D2"/>
    <property type="match status" value="1"/>
</dbReference>
<evidence type="ECO:0000256" key="1">
    <source>
        <dbReference type="ARBA" id="ARBA00022741"/>
    </source>
</evidence>
<feature type="region of interest" description="Disordered" evidence="4">
    <location>
        <begin position="655"/>
        <end position="674"/>
    </location>
</feature>
<keyword evidence="1" id="KW-0547">Nucleotide-binding</keyword>
<dbReference type="Gene3D" id="3.30.70.240">
    <property type="match status" value="1"/>
</dbReference>
<keyword evidence="2" id="KW-0648">Protein biosynthesis</keyword>
<dbReference type="InterPro" id="IPR041095">
    <property type="entry name" value="EFG_II"/>
</dbReference>
<dbReference type="Pfam" id="PF14492">
    <property type="entry name" value="EFG_III"/>
    <property type="match status" value="1"/>
</dbReference>
<feature type="region of interest" description="Disordered" evidence="4">
    <location>
        <begin position="877"/>
        <end position="905"/>
    </location>
</feature>
<protein>
    <submittedName>
        <fullName evidence="6">Elongation factor G C-terminus domain-containing protein</fullName>
    </submittedName>
</protein>
<dbReference type="Gene3D" id="2.40.30.10">
    <property type="entry name" value="Translation factors"/>
    <property type="match status" value="1"/>
</dbReference>
<evidence type="ECO:0000256" key="3">
    <source>
        <dbReference type="ARBA" id="ARBA00023134"/>
    </source>
</evidence>
<dbReference type="PRINTS" id="PR00315">
    <property type="entry name" value="ELONGATNFCT"/>
</dbReference>
<feature type="compositionally biased region" description="Low complexity" evidence="4">
    <location>
        <begin position="892"/>
        <end position="905"/>
    </location>
</feature>
<evidence type="ECO:0000313" key="6">
    <source>
        <dbReference type="EMBL" id="KFH15782.1"/>
    </source>
</evidence>
<feature type="region of interest" description="Disordered" evidence="4">
    <location>
        <begin position="429"/>
        <end position="451"/>
    </location>
</feature>
<dbReference type="OrthoDB" id="364892at2759"/>
<keyword evidence="3" id="KW-0342">GTP-binding</keyword>
<name>A0A086QT50_TOXGO</name>